<dbReference type="eggNOG" id="ENOG5030KVD">
    <property type="taxonomic scope" value="Bacteria"/>
</dbReference>
<name>E4NBI1_KITSK</name>
<proteinExistence type="predicted"/>
<accession>E4NBI1</accession>
<dbReference type="Proteomes" id="UP000007076">
    <property type="component" value="Chromosome"/>
</dbReference>
<evidence type="ECO:0000313" key="2">
    <source>
        <dbReference type="Proteomes" id="UP000007076"/>
    </source>
</evidence>
<dbReference type="NCBIfam" id="TIGR04351">
    <property type="entry name" value="TOMM_nitrile_2"/>
    <property type="match status" value="1"/>
</dbReference>
<dbReference type="PATRIC" id="fig|452652.3.peg.2756"/>
<dbReference type="AlphaFoldDB" id="E4NBI1"/>
<dbReference type="HOGENOM" id="CLU_2117738_0_0_11"/>
<evidence type="ECO:0000313" key="1">
    <source>
        <dbReference type="EMBL" id="BAJ28562.1"/>
    </source>
</evidence>
<protein>
    <submittedName>
        <fullName evidence="1">Uncharacterized protein</fullName>
    </submittedName>
</protein>
<dbReference type="KEGG" id="ksk:KSE_27510"/>
<dbReference type="InterPro" id="IPR027615">
    <property type="entry name" value="TOMM_nitrile_2"/>
</dbReference>
<dbReference type="STRING" id="452652.KSE_27510"/>
<organism evidence="1 2">
    <name type="scientific">Kitasatospora setae (strain ATCC 33774 / DSM 43861 / JCM 3304 / KCC A-0304 / NBRC 14216 / KM-6054)</name>
    <name type="common">Streptomyces setae</name>
    <dbReference type="NCBI Taxonomy" id="452652"/>
    <lineage>
        <taxon>Bacteria</taxon>
        <taxon>Bacillati</taxon>
        <taxon>Actinomycetota</taxon>
        <taxon>Actinomycetes</taxon>
        <taxon>Kitasatosporales</taxon>
        <taxon>Streptomycetaceae</taxon>
        <taxon>Kitasatospora</taxon>
    </lineage>
</organism>
<dbReference type="EMBL" id="AP010968">
    <property type="protein sequence ID" value="BAJ28562.1"/>
    <property type="molecule type" value="Genomic_DNA"/>
</dbReference>
<sequence>MGVTEDSLPYEHLSSGQQVPIPRRTSVLATVPRPIPSTRHLESDWRFAELVVRTHLEPGLRLRYLEEPAEVLAEFGLSLPEGATAPVLPGGGARSENPWADACPTALSFTIEGN</sequence>
<reference evidence="1 2" key="1">
    <citation type="journal article" date="2010" name="DNA Res.">
        <title>Genome sequence of Kitasatospora setae NBRC 14216T: an evolutionary snapshot of the family Streptomycetaceae.</title>
        <authorList>
            <person name="Ichikawa N."/>
            <person name="Oguchi A."/>
            <person name="Ikeda H."/>
            <person name="Ishikawa J."/>
            <person name="Kitani S."/>
            <person name="Watanabe Y."/>
            <person name="Nakamura S."/>
            <person name="Katano Y."/>
            <person name="Kishi E."/>
            <person name="Sasagawa M."/>
            <person name="Ankai A."/>
            <person name="Fukui S."/>
            <person name="Hashimoto Y."/>
            <person name="Kamata S."/>
            <person name="Otoguro M."/>
            <person name="Tanikawa S."/>
            <person name="Nihira T."/>
            <person name="Horinouchi S."/>
            <person name="Ohnishi Y."/>
            <person name="Hayakawa M."/>
            <person name="Kuzuyama T."/>
            <person name="Arisawa A."/>
            <person name="Nomoto F."/>
            <person name="Miura H."/>
            <person name="Takahashi Y."/>
            <person name="Fujita N."/>
        </authorList>
    </citation>
    <scope>NUCLEOTIDE SEQUENCE [LARGE SCALE GENOMIC DNA]</scope>
    <source>
        <strain evidence="2">ATCC 33774 / DSM 43861 / JCM 3304 / KCC A-0304 / NBRC 14216 / KM-6054</strain>
    </source>
</reference>
<gene>
    <name evidence="1" type="ordered locus">KSE_27510</name>
</gene>
<keyword evidence="2" id="KW-1185">Reference proteome</keyword>